<evidence type="ECO:0000256" key="2">
    <source>
        <dbReference type="SAM" id="Phobius"/>
    </source>
</evidence>
<name>A0A485KS13_9STRA</name>
<sequence>MGFFSRDSESDRRPSGASDASRPSALVLHSEFADDKEDLGFLQRNLQNKKRVVIAAGVGLAVVACVGVAMATTGGGTDASTGSAQSPVTTSPLPTPSTTAHFAPVGDETSVGSTADGPIVADADPSLILANNMTVVEAALNATSGANSTNATTSLAESISSVDPTTTTAVTTTTAAPETTTAHPTTTATPEPTTTTPPPTTTTPAPTTAKPTTTPKPTDPPTTAAPAGGKPNDNGSGLWGGSIRLVNNLKKTCIYTDKTITYFTTGNGRGDMTTGQAVTLGPFGGGYTVGVQENVFAKCAYAGTCAWDGKSADNYCYNFSVDKTCSTKWNDCPWPAGNPSPAPDGRKRYSISGSIDKDGVCVLSVNHHGSGDCNGGPDCYCSAKF</sequence>
<evidence type="ECO:0000256" key="1">
    <source>
        <dbReference type="SAM" id="MobiDB-lite"/>
    </source>
</evidence>
<accession>A0A485KS13</accession>
<organism evidence="4 5">
    <name type="scientific">Aphanomyces stellatus</name>
    <dbReference type="NCBI Taxonomy" id="120398"/>
    <lineage>
        <taxon>Eukaryota</taxon>
        <taxon>Sar</taxon>
        <taxon>Stramenopiles</taxon>
        <taxon>Oomycota</taxon>
        <taxon>Saprolegniomycetes</taxon>
        <taxon>Saprolegniales</taxon>
        <taxon>Verrucalvaceae</taxon>
        <taxon>Aphanomyces</taxon>
    </lineage>
</organism>
<feature type="region of interest" description="Disordered" evidence="1">
    <location>
        <begin position="155"/>
        <end position="236"/>
    </location>
</feature>
<evidence type="ECO:0000313" key="5">
    <source>
        <dbReference type="Proteomes" id="UP000332933"/>
    </source>
</evidence>
<keyword evidence="5" id="KW-1185">Reference proteome</keyword>
<reference evidence="4 5" key="1">
    <citation type="submission" date="2019-03" db="EMBL/GenBank/DDBJ databases">
        <authorList>
            <person name="Gaulin E."/>
            <person name="Dumas B."/>
        </authorList>
    </citation>
    <scope>NUCLEOTIDE SEQUENCE [LARGE SCALE GENOMIC DNA]</scope>
    <source>
        <strain evidence="4">CBS 568.67</strain>
    </source>
</reference>
<feature type="region of interest" description="Disordered" evidence="1">
    <location>
        <begin position="75"/>
        <end position="96"/>
    </location>
</feature>
<evidence type="ECO:0000313" key="3">
    <source>
        <dbReference type="EMBL" id="KAF0698457.1"/>
    </source>
</evidence>
<keyword evidence="2" id="KW-1133">Transmembrane helix</keyword>
<dbReference type="Proteomes" id="UP000332933">
    <property type="component" value="Unassembled WGS sequence"/>
</dbReference>
<feature type="region of interest" description="Disordered" evidence="1">
    <location>
        <begin position="1"/>
        <end position="23"/>
    </location>
</feature>
<reference evidence="3" key="2">
    <citation type="submission" date="2019-06" db="EMBL/GenBank/DDBJ databases">
        <title>Genomics analysis of Aphanomyces spp. identifies a new class of oomycete effector associated with host adaptation.</title>
        <authorList>
            <person name="Gaulin E."/>
        </authorList>
    </citation>
    <scope>NUCLEOTIDE SEQUENCE</scope>
    <source>
        <strain evidence="3">CBS 578.67</strain>
    </source>
</reference>
<dbReference type="EMBL" id="CAADRA010005259">
    <property type="protein sequence ID" value="VFT87785.1"/>
    <property type="molecule type" value="Genomic_DNA"/>
</dbReference>
<dbReference type="OrthoDB" id="77451at2759"/>
<keyword evidence="2" id="KW-0812">Transmembrane</keyword>
<feature type="compositionally biased region" description="Low complexity" evidence="1">
    <location>
        <begin position="164"/>
        <end position="194"/>
    </location>
</feature>
<protein>
    <submittedName>
        <fullName evidence="4">Aste57867_10917 protein</fullName>
    </submittedName>
</protein>
<dbReference type="EMBL" id="VJMH01005238">
    <property type="protein sequence ID" value="KAF0698457.1"/>
    <property type="molecule type" value="Genomic_DNA"/>
</dbReference>
<feature type="transmembrane region" description="Helical" evidence="2">
    <location>
        <begin position="52"/>
        <end position="71"/>
    </location>
</feature>
<gene>
    <name evidence="4" type="primary">Aste57867_10917</name>
    <name evidence="3" type="ORF">As57867_010877</name>
    <name evidence="4" type="ORF">ASTE57867_10917</name>
</gene>
<feature type="compositionally biased region" description="Low complexity" evidence="1">
    <location>
        <begin position="202"/>
        <end position="227"/>
    </location>
</feature>
<keyword evidence="2" id="KW-0472">Membrane</keyword>
<feature type="compositionally biased region" description="Basic and acidic residues" evidence="1">
    <location>
        <begin position="1"/>
        <end position="14"/>
    </location>
</feature>
<dbReference type="AlphaFoldDB" id="A0A485KS13"/>
<evidence type="ECO:0000313" key="4">
    <source>
        <dbReference type="EMBL" id="VFT87785.1"/>
    </source>
</evidence>
<proteinExistence type="predicted"/>